<organism evidence="2 3">
    <name type="scientific">Caerostris extrusa</name>
    <name type="common">Bark spider</name>
    <name type="synonym">Caerostris bankana</name>
    <dbReference type="NCBI Taxonomy" id="172846"/>
    <lineage>
        <taxon>Eukaryota</taxon>
        <taxon>Metazoa</taxon>
        <taxon>Ecdysozoa</taxon>
        <taxon>Arthropoda</taxon>
        <taxon>Chelicerata</taxon>
        <taxon>Arachnida</taxon>
        <taxon>Araneae</taxon>
        <taxon>Araneomorphae</taxon>
        <taxon>Entelegynae</taxon>
        <taxon>Araneoidea</taxon>
        <taxon>Araneidae</taxon>
        <taxon>Caerostris</taxon>
    </lineage>
</organism>
<protein>
    <submittedName>
        <fullName evidence="2">Uncharacterized protein</fullName>
    </submittedName>
</protein>
<dbReference type="Proteomes" id="UP001054945">
    <property type="component" value="Unassembled WGS sequence"/>
</dbReference>
<evidence type="ECO:0000313" key="3">
    <source>
        <dbReference type="Proteomes" id="UP001054945"/>
    </source>
</evidence>
<feature type="region of interest" description="Disordered" evidence="1">
    <location>
        <begin position="125"/>
        <end position="144"/>
    </location>
</feature>
<proteinExistence type="predicted"/>
<evidence type="ECO:0000256" key="1">
    <source>
        <dbReference type="SAM" id="MobiDB-lite"/>
    </source>
</evidence>
<sequence>MSDSDTPMVSPNNTSGANSPELRNQFSWILSSTNGQTPAMPRVGYDYQIRPPPPYAPNVSQSPSNSTVDDRTYTDLVPVRTSPQFSQTQPANNNSHLAMQLASSPDIVYSTVPDRHSPDEGIVISNKSTPMPSPMPMNGVDSRSSCSSTSDCNTYPLFFNTWLIVRQMNRLGLTFREY</sequence>
<dbReference type="EMBL" id="BPLR01007673">
    <property type="protein sequence ID" value="GIY18771.1"/>
    <property type="molecule type" value="Genomic_DNA"/>
</dbReference>
<reference evidence="2 3" key="1">
    <citation type="submission" date="2021-06" db="EMBL/GenBank/DDBJ databases">
        <title>Caerostris extrusa draft genome.</title>
        <authorList>
            <person name="Kono N."/>
            <person name="Arakawa K."/>
        </authorList>
    </citation>
    <scope>NUCLEOTIDE SEQUENCE [LARGE SCALE GENOMIC DNA]</scope>
</reference>
<gene>
    <name evidence="2" type="ORF">CEXT_94331</name>
</gene>
<name>A0AAV4RDL6_CAEEX</name>
<dbReference type="AlphaFoldDB" id="A0AAV4RDL6"/>
<keyword evidence="3" id="KW-1185">Reference proteome</keyword>
<feature type="region of interest" description="Disordered" evidence="1">
    <location>
        <begin position="1"/>
        <end position="27"/>
    </location>
</feature>
<evidence type="ECO:0000313" key="2">
    <source>
        <dbReference type="EMBL" id="GIY18771.1"/>
    </source>
</evidence>
<comment type="caution">
    <text evidence="2">The sequence shown here is derived from an EMBL/GenBank/DDBJ whole genome shotgun (WGS) entry which is preliminary data.</text>
</comment>
<accession>A0AAV4RDL6</accession>